<gene>
    <name evidence="2" type="ORF">Salat_0143400</name>
</gene>
<evidence type="ECO:0000256" key="1">
    <source>
        <dbReference type="SAM" id="MobiDB-lite"/>
    </source>
</evidence>
<reference evidence="2" key="1">
    <citation type="submission" date="2020-06" db="EMBL/GenBank/DDBJ databases">
        <authorList>
            <person name="Li T."/>
            <person name="Hu X."/>
            <person name="Zhang T."/>
            <person name="Song X."/>
            <person name="Zhang H."/>
            <person name="Dai N."/>
            <person name="Sheng W."/>
            <person name="Hou X."/>
            <person name="Wei L."/>
        </authorList>
    </citation>
    <scope>NUCLEOTIDE SEQUENCE</scope>
    <source>
        <strain evidence="2">3651</strain>
        <tissue evidence="2">Leaf</tissue>
    </source>
</reference>
<dbReference type="AlphaFoldDB" id="A0AAE2CXH0"/>
<comment type="caution">
    <text evidence="2">The sequence shown here is derived from an EMBL/GenBank/DDBJ whole genome shotgun (WGS) entry which is preliminary data.</text>
</comment>
<keyword evidence="3" id="KW-1185">Reference proteome</keyword>
<feature type="region of interest" description="Disordered" evidence="1">
    <location>
        <begin position="20"/>
        <end position="39"/>
    </location>
</feature>
<evidence type="ECO:0000313" key="3">
    <source>
        <dbReference type="Proteomes" id="UP001293254"/>
    </source>
</evidence>
<organism evidence="2 3">
    <name type="scientific">Sesamum alatum</name>
    <dbReference type="NCBI Taxonomy" id="300844"/>
    <lineage>
        <taxon>Eukaryota</taxon>
        <taxon>Viridiplantae</taxon>
        <taxon>Streptophyta</taxon>
        <taxon>Embryophyta</taxon>
        <taxon>Tracheophyta</taxon>
        <taxon>Spermatophyta</taxon>
        <taxon>Magnoliopsida</taxon>
        <taxon>eudicotyledons</taxon>
        <taxon>Gunneridae</taxon>
        <taxon>Pentapetalae</taxon>
        <taxon>asterids</taxon>
        <taxon>lamiids</taxon>
        <taxon>Lamiales</taxon>
        <taxon>Pedaliaceae</taxon>
        <taxon>Sesamum</taxon>
    </lineage>
</organism>
<dbReference type="Proteomes" id="UP001293254">
    <property type="component" value="Unassembled WGS sequence"/>
</dbReference>
<reference evidence="2" key="2">
    <citation type="journal article" date="2024" name="Plant">
        <title>Genomic evolution and insights into agronomic trait innovations of Sesamum species.</title>
        <authorList>
            <person name="Miao H."/>
            <person name="Wang L."/>
            <person name="Qu L."/>
            <person name="Liu H."/>
            <person name="Sun Y."/>
            <person name="Le M."/>
            <person name="Wang Q."/>
            <person name="Wei S."/>
            <person name="Zheng Y."/>
            <person name="Lin W."/>
            <person name="Duan Y."/>
            <person name="Cao H."/>
            <person name="Xiong S."/>
            <person name="Wang X."/>
            <person name="Wei L."/>
            <person name="Li C."/>
            <person name="Ma Q."/>
            <person name="Ju M."/>
            <person name="Zhao R."/>
            <person name="Li G."/>
            <person name="Mu C."/>
            <person name="Tian Q."/>
            <person name="Mei H."/>
            <person name="Zhang T."/>
            <person name="Gao T."/>
            <person name="Zhang H."/>
        </authorList>
    </citation>
    <scope>NUCLEOTIDE SEQUENCE</scope>
    <source>
        <strain evidence="2">3651</strain>
    </source>
</reference>
<protein>
    <submittedName>
        <fullName evidence="2">Uncharacterized protein</fullName>
    </submittedName>
</protein>
<sequence length="114" mass="12836">MLPHAPPHHQCVFLHTPTPSPPSASVSDNHLHHHSPRPPATLRLKTLPLSCRHAPPDAPVRTDTVSACELWLLRCCCRRSLRQCCRWPPPQPLVRLPMSVVPTSNKTFLPMQLQ</sequence>
<proteinExistence type="predicted"/>
<evidence type="ECO:0000313" key="2">
    <source>
        <dbReference type="EMBL" id="KAK4438093.1"/>
    </source>
</evidence>
<dbReference type="EMBL" id="JACGWO010000001">
    <property type="protein sequence ID" value="KAK4438093.1"/>
    <property type="molecule type" value="Genomic_DNA"/>
</dbReference>
<accession>A0AAE2CXH0</accession>
<name>A0AAE2CXH0_9LAMI</name>